<feature type="region of interest" description="Disordered" evidence="2">
    <location>
        <begin position="268"/>
        <end position="289"/>
    </location>
</feature>
<protein>
    <recommendedName>
        <fullName evidence="3">BRCT domain-containing protein</fullName>
    </recommendedName>
</protein>
<name>A0A0C2WVD1_AMAMK</name>
<dbReference type="InterPro" id="IPR036420">
    <property type="entry name" value="BRCT_dom_sf"/>
</dbReference>
<dbReference type="GO" id="GO:0007095">
    <property type="term" value="P:mitotic G2 DNA damage checkpoint signaling"/>
    <property type="evidence" value="ECO:0007669"/>
    <property type="project" value="TreeGrafter"/>
</dbReference>
<dbReference type="GO" id="GO:0033314">
    <property type="term" value="P:mitotic DNA replication checkpoint signaling"/>
    <property type="evidence" value="ECO:0007669"/>
    <property type="project" value="TreeGrafter"/>
</dbReference>
<feature type="domain" description="BRCT" evidence="3">
    <location>
        <begin position="524"/>
        <end position="615"/>
    </location>
</feature>
<dbReference type="CDD" id="cd00027">
    <property type="entry name" value="BRCT"/>
    <property type="match status" value="1"/>
</dbReference>
<feature type="compositionally biased region" description="Polar residues" evidence="2">
    <location>
        <begin position="268"/>
        <end position="282"/>
    </location>
</feature>
<feature type="compositionally biased region" description="Polar residues" evidence="2">
    <location>
        <begin position="378"/>
        <end position="399"/>
    </location>
</feature>
<dbReference type="PROSITE" id="PS50172">
    <property type="entry name" value="BRCT"/>
    <property type="match status" value="4"/>
</dbReference>
<feature type="region of interest" description="Disordered" evidence="2">
    <location>
        <begin position="678"/>
        <end position="801"/>
    </location>
</feature>
<organism evidence="4 5">
    <name type="scientific">Amanita muscaria (strain Koide BX008)</name>
    <dbReference type="NCBI Taxonomy" id="946122"/>
    <lineage>
        <taxon>Eukaryota</taxon>
        <taxon>Fungi</taxon>
        <taxon>Dikarya</taxon>
        <taxon>Basidiomycota</taxon>
        <taxon>Agaricomycotina</taxon>
        <taxon>Agaricomycetes</taxon>
        <taxon>Agaricomycetidae</taxon>
        <taxon>Agaricales</taxon>
        <taxon>Pluteineae</taxon>
        <taxon>Amanitaceae</taxon>
        <taxon>Amanita</taxon>
    </lineage>
</organism>
<dbReference type="FunCoup" id="A0A0C2WVD1">
    <property type="interactions" value="22"/>
</dbReference>
<feature type="region of interest" description="Disordered" evidence="2">
    <location>
        <begin position="378"/>
        <end position="428"/>
    </location>
</feature>
<evidence type="ECO:0000256" key="1">
    <source>
        <dbReference type="ARBA" id="ARBA00022737"/>
    </source>
</evidence>
<evidence type="ECO:0000313" key="4">
    <source>
        <dbReference type="EMBL" id="KIL65732.1"/>
    </source>
</evidence>
<feature type="compositionally biased region" description="Basic residues" evidence="2">
    <location>
        <begin position="836"/>
        <end position="846"/>
    </location>
</feature>
<evidence type="ECO:0000259" key="3">
    <source>
        <dbReference type="PROSITE" id="PS50172"/>
    </source>
</evidence>
<keyword evidence="1" id="KW-0677">Repeat</keyword>
<dbReference type="InterPro" id="IPR059215">
    <property type="entry name" value="BRCT2_TopBP1-like"/>
</dbReference>
<dbReference type="InParanoid" id="A0A0C2WVD1"/>
<keyword evidence="5" id="KW-1185">Reference proteome</keyword>
<feature type="compositionally biased region" description="Basic residues" evidence="2">
    <location>
        <begin position="941"/>
        <end position="950"/>
    </location>
</feature>
<dbReference type="GO" id="GO:0006270">
    <property type="term" value="P:DNA replication initiation"/>
    <property type="evidence" value="ECO:0007669"/>
    <property type="project" value="TreeGrafter"/>
</dbReference>
<evidence type="ECO:0000256" key="2">
    <source>
        <dbReference type="SAM" id="MobiDB-lite"/>
    </source>
</evidence>
<dbReference type="SMART" id="SM00292">
    <property type="entry name" value="BRCT"/>
    <property type="match status" value="4"/>
</dbReference>
<feature type="region of interest" description="Disordered" evidence="2">
    <location>
        <begin position="823"/>
        <end position="875"/>
    </location>
</feature>
<accession>A0A0C2WVD1</accession>
<dbReference type="EMBL" id="KN818240">
    <property type="protein sequence ID" value="KIL65732.1"/>
    <property type="molecule type" value="Genomic_DNA"/>
</dbReference>
<feature type="domain" description="BRCT" evidence="3">
    <location>
        <begin position="428"/>
        <end position="519"/>
    </location>
</feature>
<sequence>MRRRGNKSHRVPNVKLRPAQAAGTSSNGKVKASSRRLVDEGSTCFAQETQDTGTSDPCPRPFKGVVLCATGIADKPTLFKQAMELGATTSSALTSRVTHLVATEHGSAKYQCAVERRIPVLRPSWITDSYQVWLRGDDVDCDESMKAHRLLTFSGVALSFSGITDLQFREDVIRNLADHDGIYLENLERPVRITHILCSGDEETDKIRYARKFNQRGEANILLVWEEWFWDSLEFGGRFNEADYDVQQPRPQRRELTMHVALETQSSLPAMPESLSSTSQQDAAPPTPFDDEEEIACVAHRAEFTVQVWGSLLKKRGYEVINGKVIRDPSKVPQLSPPSAVPRADTPDPNGMDVDHPPKAQSVLSTFRRANSFAPVNESSQFSRASQRLQPFRRTTGTAGETGPLLPDNPRINHGTDSGAQAGPSTIGPRGIFSGLKFRVLGEAKTLTVRNAIEQAGGIWSSEQDTDEDVDYIIVRLVSGSKLYREEPDEDERTKYRTECWLERCLHEERVCPYEEHIAFLPLGIQFPVAGTETIVMSFSGLDQSEICWMSRLLRALGIQLASTFSQRATHLLCPSGTGLKYQKAQQWNIPVVNREWLTAIATTGSVPQVLDYIVPPGKSSDHANLDVSMVVDVKGKGKEKDVPTLIMDQMDVKGKGKEKEKEDVPMDQMDVTMNDITNGRIDRPKPRPKNNAATHVAQVSRQPSEQRILPQPPADTEKISFGQPKGLLGSGSGTQAVPHPITPSRKEGVTRQETFVLDGNGLRGEMSSPLSEQQLQSDDAVQPPIPSSKTPSPMKIPQEGSTASLLSPMRIDQALQECVTSLLGKRQGEGEGGRNGKRSRPHRRPMSKESSTSSLNFDIRLASDPGVVPEPVYDGGEEKELDMLVAGPAGESVTETGPSMDESLPEEKSMWVMYEDPGQVDERKRLMTLLTNTAGDKVSKVRNRSRRSTRLALAGV</sequence>
<dbReference type="Proteomes" id="UP000054549">
    <property type="component" value="Unassembled WGS sequence"/>
</dbReference>
<dbReference type="Pfam" id="PF00533">
    <property type="entry name" value="BRCT"/>
    <property type="match status" value="1"/>
</dbReference>
<dbReference type="STRING" id="946122.A0A0C2WVD1"/>
<dbReference type="PANTHER" id="PTHR13561">
    <property type="entry name" value="DNA REPLICATION REGULATOR DPB11-RELATED"/>
    <property type="match status" value="1"/>
</dbReference>
<gene>
    <name evidence="4" type="ORF">M378DRAFT_186354</name>
</gene>
<dbReference type="HOGENOM" id="CLU_007843_0_0_1"/>
<dbReference type="CDD" id="cd17731">
    <property type="entry name" value="BRCT_TopBP1_rpt2_like"/>
    <property type="match status" value="1"/>
</dbReference>
<dbReference type="AlphaFoldDB" id="A0A0C2WVD1"/>
<evidence type="ECO:0000313" key="5">
    <source>
        <dbReference type="Proteomes" id="UP000054549"/>
    </source>
</evidence>
<dbReference type="Gene3D" id="3.40.50.10190">
    <property type="entry name" value="BRCT domain"/>
    <property type="match status" value="4"/>
</dbReference>
<feature type="domain" description="BRCT" evidence="3">
    <location>
        <begin position="148"/>
        <end position="246"/>
    </location>
</feature>
<dbReference type="OrthoDB" id="251770at2759"/>
<dbReference type="InterPro" id="IPR001357">
    <property type="entry name" value="BRCT_dom"/>
</dbReference>
<dbReference type="SUPFAM" id="SSF52113">
    <property type="entry name" value="BRCT domain"/>
    <property type="match status" value="4"/>
</dbReference>
<dbReference type="Pfam" id="PF12738">
    <property type="entry name" value="PTCB-BRCT"/>
    <property type="match status" value="1"/>
</dbReference>
<feature type="region of interest" description="Disordered" evidence="2">
    <location>
        <begin position="1"/>
        <end position="35"/>
    </location>
</feature>
<dbReference type="PANTHER" id="PTHR13561:SF20">
    <property type="entry name" value="DNA TOPOISOMERASE 2-BINDING PROTEIN 1"/>
    <property type="match status" value="1"/>
</dbReference>
<feature type="region of interest" description="Disordered" evidence="2">
    <location>
        <begin position="328"/>
        <end position="350"/>
    </location>
</feature>
<feature type="compositionally biased region" description="Polar residues" evidence="2">
    <location>
        <begin position="769"/>
        <end position="780"/>
    </location>
</feature>
<proteinExistence type="predicted"/>
<feature type="domain" description="BRCT" evidence="3">
    <location>
        <begin position="57"/>
        <end position="131"/>
    </location>
</feature>
<feature type="compositionally biased region" description="Basic residues" evidence="2">
    <location>
        <begin position="1"/>
        <end position="12"/>
    </location>
</feature>
<feature type="region of interest" description="Disordered" evidence="2">
    <location>
        <begin position="938"/>
        <end position="957"/>
    </location>
</feature>
<feature type="compositionally biased region" description="Polar residues" evidence="2">
    <location>
        <begin position="692"/>
        <end position="706"/>
    </location>
</feature>
<reference evidence="4 5" key="1">
    <citation type="submission" date="2014-04" db="EMBL/GenBank/DDBJ databases">
        <title>Evolutionary Origins and Diversification of the Mycorrhizal Mutualists.</title>
        <authorList>
            <consortium name="DOE Joint Genome Institute"/>
            <consortium name="Mycorrhizal Genomics Consortium"/>
            <person name="Kohler A."/>
            <person name="Kuo A."/>
            <person name="Nagy L.G."/>
            <person name="Floudas D."/>
            <person name="Copeland A."/>
            <person name="Barry K.W."/>
            <person name="Cichocki N."/>
            <person name="Veneault-Fourrey C."/>
            <person name="LaButti K."/>
            <person name="Lindquist E.A."/>
            <person name="Lipzen A."/>
            <person name="Lundell T."/>
            <person name="Morin E."/>
            <person name="Murat C."/>
            <person name="Riley R."/>
            <person name="Ohm R."/>
            <person name="Sun H."/>
            <person name="Tunlid A."/>
            <person name="Henrissat B."/>
            <person name="Grigoriev I.V."/>
            <person name="Hibbett D.S."/>
            <person name="Martin F."/>
        </authorList>
    </citation>
    <scope>NUCLEOTIDE SEQUENCE [LARGE SCALE GENOMIC DNA]</scope>
    <source>
        <strain evidence="4 5">Koide BX008</strain>
    </source>
</reference>